<evidence type="ECO:0000313" key="4">
    <source>
        <dbReference type="Proteomes" id="UP000477285"/>
    </source>
</evidence>
<dbReference type="CDD" id="cd01949">
    <property type="entry name" value="GGDEF"/>
    <property type="match status" value="1"/>
</dbReference>
<dbReference type="PANTHER" id="PTHR45138:SF6">
    <property type="entry name" value="DIGUANYLATE CYCLASE DGCN"/>
    <property type="match status" value="1"/>
</dbReference>
<evidence type="ECO:0000259" key="2">
    <source>
        <dbReference type="PROSITE" id="PS50887"/>
    </source>
</evidence>
<organism evidence="3 4">
    <name type="scientific">Blautia wexlerae</name>
    <dbReference type="NCBI Taxonomy" id="418240"/>
    <lineage>
        <taxon>Bacteria</taxon>
        <taxon>Bacillati</taxon>
        <taxon>Bacillota</taxon>
        <taxon>Clostridia</taxon>
        <taxon>Lachnospirales</taxon>
        <taxon>Lachnospiraceae</taxon>
        <taxon>Blautia</taxon>
    </lineage>
</organism>
<dbReference type="EMBL" id="WWVQ01000025">
    <property type="protein sequence ID" value="MZL33775.1"/>
    <property type="molecule type" value="Genomic_DNA"/>
</dbReference>
<sequence>MDMNLSFSVLTADIISILLIGTLYLANRQKAEYDRDMRLLQQMMVTIGIANISDSCVYYLAGSSNIVIKVLVFLSGSGLFLGNVMIGYLWAKFIMVHMNIPFSDIRRNIYRTIGLISIVLLVINIFYPLVFSVSDGRYQRGFAYIIFLIFAAFYILDSLYLYVKRVKKNGSLKLFPVHIFLIPVILGVVIQAFFVEIAITWTSIAISVAGIMTALKNEIIFTDCLTGLYNRVYLEFLHKRACNKKDCWVSGIMIDLNGFKQINDNYGHAEGDLALCIVADLLRKSFSEYGVVTRYAGDEFVIMLNTTDDQLIQKIIKSAKKNFVTENEKSDKPY</sequence>
<dbReference type="GO" id="GO:0043709">
    <property type="term" value="P:cell adhesion involved in single-species biofilm formation"/>
    <property type="evidence" value="ECO:0007669"/>
    <property type="project" value="TreeGrafter"/>
</dbReference>
<evidence type="ECO:0000313" key="3">
    <source>
        <dbReference type="EMBL" id="MZL33775.1"/>
    </source>
</evidence>
<dbReference type="GO" id="GO:0005886">
    <property type="term" value="C:plasma membrane"/>
    <property type="evidence" value="ECO:0007669"/>
    <property type="project" value="TreeGrafter"/>
</dbReference>
<dbReference type="RefSeq" id="WP_128868238.1">
    <property type="nucleotide sequence ID" value="NZ_JAAILR010000042.1"/>
</dbReference>
<dbReference type="SMART" id="SM00267">
    <property type="entry name" value="GGDEF"/>
    <property type="match status" value="1"/>
</dbReference>
<dbReference type="AlphaFoldDB" id="A0A6L8T350"/>
<dbReference type="Pfam" id="PF00990">
    <property type="entry name" value="GGDEF"/>
    <property type="match status" value="1"/>
</dbReference>
<feature type="transmembrane region" description="Helical" evidence="1">
    <location>
        <begin position="112"/>
        <end position="130"/>
    </location>
</feature>
<dbReference type="InterPro" id="IPR029787">
    <property type="entry name" value="Nucleotide_cyclase"/>
</dbReference>
<feature type="transmembrane region" description="Helical" evidence="1">
    <location>
        <begin position="39"/>
        <end position="60"/>
    </location>
</feature>
<dbReference type="InterPro" id="IPR050469">
    <property type="entry name" value="Diguanylate_Cyclase"/>
</dbReference>
<proteinExistence type="predicted"/>
<keyword evidence="1" id="KW-0472">Membrane</keyword>
<comment type="caution">
    <text evidence="3">The sequence shown here is derived from an EMBL/GenBank/DDBJ whole genome shotgun (WGS) entry which is preliminary data.</text>
</comment>
<dbReference type="InterPro" id="IPR000160">
    <property type="entry name" value="GGDEF_dom"/>
</dbReference>
<dbReference type="GO" id="GO:1902201">
    <property type="term" value="P:negative regulation of bacterial-type flagellum-dependent cell motility"/>
    <property type="evidence" value="ECO:0007669"/>
    <property type="project" value="TreeGrafter"/>
</dbReference>
<feature type="transmembrane region" description="Helical" evidence="1">
    <location>
        <begin position="6"/>
        <end position="27"/>
    </location>
</feature>
<dbReference type="InterPro" id="IPR043128">
    <property type="entry name" value="Rev_trsase/Diguanyl_cyclase"/>
</dbReference>
<feature type="transmembrane region" description="Helical" evidence="1">
    <location>
        <begin position="66"/>
        <end position="91"/>
    </location>
</feature>
<feature type="transmembrane region" description="Helical" evidence="1">
    <location>
        <begin position="142"/>
        <end position="163"/>
    </location>
</feature>
<feature type="domain" description="GGDEF" evidence="2">
    <location>
        <begin position="247"/>
        <end position="334"/>
    </location>
</feature>
<accession>A0A6L8T350</accession>
<gene>
    <name evidence="3" type="ORF">GT728_11340</name>
</gene>
<feature type="transmembrane region" description="Helical" evidence="1">
    <location>
        <begin position="175"/>
        <end position="194"/>
    </location>
</feature>
<dbReference type="NCBIfam" id="TIGR00254">
    <property type="entry name" value="GGDEF"/>
    <property type="match status" value="1"/>
</dbReference>
<dbReference type="PANTHER" id="PTHR45138">
    <property type="entry name" value="REGULATORY COMPONENTS OF SENSORY TRANSDUCTION SYSTEM"/>
    <property type="match status" value="1"/>
</dbReference>
<evidence type="ECO:0000256" key="1">
    <source>
        <dbReference type="SAM" id="Phobius"/>
    </source>
</evidence>
<dbReference type="Gene3D" id="3.30.70.270">
    <property type="match status" value="1"/>
</dbReference>
<dbReference type="Proteomes" id="UP000477285">
    <property type="component" value="Unassembled WGS sequence"/>
</dbReference>
<keyword evidence="1" id="KW-0812">Transmembrane</keyword>
<keyword evidence="1" id="KW-1133">Transmembrane helix</keyword>
<reference evidence="3 4" key="1">
    <citation type="journal article" date="2019" name="Nat. Med.">
        <title>A library of human gut bacterial isolates paired with longitudinal multiomics data enables mechanistic microbiome research.</title>
        <authorList>
            <person name="Poyet M."/>
            <person name="Groussin M."/>
            <person name="Gibbons S.M."/>
            <person name="Avila-Pacheco J."/>
            <person name="Jiang X."/>
            <person name="Kearney S.M."/>
            <person name="Perrotta A.R."/>
            <person name="Berdy B."/>
            <person name="Zhao S."/>
            <person name="Lieberman T.D."/>
            <person name="Swanson P.K."/>
            <person name="Smith M."/>
            <person name="Roesemann S."/>
            <person name="Alexander J.E."/>
            <person name="Rich S.A."/>
            <person name="Livny J."/>
            <person name="Vlamakis H."/>
            <person name="Clish C."/>
            <person name="Bullock K."/>
            <person name="Deik A."/>
            <person name="Scott J."/>
            <person name="Pierce K.A."/>
            <person name="Xavier R.J."/>
            <person name="Alm E.J."/>
        </authorList>
    </citation>
    <scope>NUCLEOTIDE SEQUENCE [LARGE SCALE GENOMIC DNA]</scope>
    <source>
        <strain evidence="3 4">BIOML-A1</strain>
    </source>
</reference>
<dbReference type="PROSITE" id="PS50887">
    <property type="entry name" value="GGDEF"/>
    <property type="match status" value="1"/>
</dbReference>
<name>A0A6L8T350_9FIRM</name>
<dbReference type="GO" id="GO:0052621">
    <property type="term" value="F:diguanylate cyclase activity"/>
    <property type="evidence" value="ECO:0007669"/>
    <property type="project" value="TreeGrafter"/>
</dbReference>
<protein>
    <submittedName>
        <fullName evidence="3">Diguanylate cyclase</fullName>
    </submittedName>
</protein>
<dbReference type="SUPFAM" id="SSF55073">
    <property type="entry name" value="Nucleotide cyclase"/>
    <property type="match status" value="1"/>
</dbReference>